<gene>
    <name evidence="2" type="ORF">KI387_022075</name>
</gene>
<feature type="compositionally biased region" description="Gly residues" evidence="1">
    <location>
        <begin position="1"/>
        <end position="11"/>
    </location>
</feature>
<dbReference type="Proteomes" id="UP000824469">
    <property type="component" value="Unassembled WGS sequence"/>
</dbReference>
<feature type="region of interest" description="Disordered" evidence="1">
    <location>
        <begin position="1"/>
        <end position="26"/>
    </location>
</feature>
<protein>
    <submittedName>
        <fullName evidence="2">Uncharacterized protein</fullName>
    </submittedName>
</protein>
<proteinExistence type="predicted"/>
<evidence type="ECO:0000313" key="2">
    <source>
        <dbReference type="EMBL" id="KAH9320306.1"/>
    </source>
</evidence>
<organism evidence="2 3">
    <name type="scientific">Taxus chinensis</name>
    <name type="common">Chinese yew</name>
    <name type="synonym">Taxus wallichiana var. chinensis</name>
    <dbReference type="NCBI Taxonomy" id="29808"/>
    <lineage>
        <taxon>Eukaryota</taxon>
        <taxon>Viridiplantae</taxon>
        <taxon>Streptophyta</taxon>
        <taxon>Embryophyta</taxon>
        <taxon>Tracheophyta</taxon>
        <taxon>Spermatophyta</taxon>
        <taxon>Pinopsida</taxon>
        <taxon>Pinidae</taxon>
        <taxon>Conifers II</taxon>
        <taxon>Cupressales</taxon>
        <taxon>Taxaceae</taxon>
        <taxon>Taxus</taxon>
    </lineage>
</organism>
<dbReference type="EMBL" id="JAHRHJ020000004">
    <property type="protein sequence ID" value="KAH9320306.1"/>
    <property type="molecule type" value="Genomic_DNA"/>
</dbReference>
<reference evidence="2 3" key="1">
    <citation type="journal article" date="2021" name="Nat. Plants">
        <title>The Taxus genome provides insights into paclitaxel biosynthesis.</title>
        <authorList>
            <person name="Xiong X."/>
            <person name="Gou J."/>
            <person name="Liao Q."/>
            <person name="Li Y."/>
            <person name="Zhou Q."/>
            <person name="Bi G."/>
            <person name="Li C."/>
            <person name="Du R."/>
            <person name="Wang X."/>
            <person name="Sun T."/>
            <person name="Guo L."/>
            <person name="Liang H."/>
            <person name="Lu P."/>
            <person name="Wu Y."/>
            <person name="Zhang Z."/>
            <person name="Ro D.K."/>
            <person name="Shang Y."/>
            <person name="Huang S."/>
            <person name="Yan J."/>
        </authorList>
    </citation>
    <scope>NUCLEOTIDE SEQUENCE [LARGE SCALE GENOMIC DNA]</scope>
    <source>
        <strain evidence="2">Ta-2019</strain>
    </source>
</reference>
<sequence>MGGGGARGGSAPGNDSDRCRSLNNRHRSQNFSGLGSVWAGPASVGMLTGVGLGLYGSW</sequence>
<accession>A0AA38GC22</accession>
<evidence type="ECO:0000256" key="1">
    <source>
        <dbReference type="SAM" id="MobiDB-lite"/>
    </source>
</evidence>
<comment type="caution">
    <text evidence="2">The sequence shown here is derived from an EMBL/GenBank/DDBJ whole genome shotgun (WGS) entry which is preliminary data.</text>
</comment>
<name>A0AA38GC22_TAXCH</name>
<feature type="non-terminal residue" evidence="2">
    <location>
        <position position="58"/>
    </location>
</feature>
<keyword evidence="3" id="KW-1185">Reference proteome</keyword>
<dbReference type="AlphaFoldDB" id="A0AA38GC22"/>
<evidence type="ECO:0000313" key="3">
    <source>
        <dbReference type="Proteomes" id="UP000824469"/>
    </source>
</evidence>